<name>A0A3D9KF26_9BACL</name>
<comment type="caution">
    <text evidence="1">The sequence shown here is derived from an EMBL/GenBank/DDBJ whole genome shotgun (WGS) entry which is preliminary data.</text>
</comment>
<dbReference type="Gene3D" id="2.60.20.10">
    <property type="entry name" value="Crystallins"/>
    <property type="match status" value="1"/>
</dbReference>
<dbReference type="OrthoDB" id="2654857at2"/>
<organism evidence="1 2">
    <name type="scientific">Cohnella phaseoli</name>
    <dbReference type="NCBI Taxonomy" id="456490"/>
    <lineage>
        <taxon>Bacteria</taxon>
        <taxon>Bacillati</taxon>
        <taxon>Bacillota</taxon>
        <taxon>Bacilli</taxon>
        <taxon>Bacillales</taxon>
        <taxon>Paenibacillaceae</taxon>
        <taxon>Cohnella</taxon>
    </lineage>
</organism>
<gene>
    <name evidence="1" type="ORF">DFP98_105100</name>
</gene>
<sequence>MINRKKPVPKRVGTKAVNPFLQLFSGTNFTGTVRRFRGSLGIRNLSSVGLNNTIESLRFTTGAGLTGTVVLFEGTGYSGDFVKFNPTANIPDLSTLNFDNQASSLVVSSLALSDAEIAAIQDSGTDLAEVLRKIRAARKRRAAKRMGKK</sequence>
<dbReference type="AlphaFoldDB" id="A0A3D9KF26"/>
<dbReference type="RefSeq" id="WP_116060106.1">
    <property type="nucleotide sequence ID" value="NZ_QRDZ01000005.1"/>
</dbReference>
<protein>
    <submittedName>
        <fullName evidence="1">Uncharacterized protein</fullName>
    </submittedName>
</protein>
<dbReference type="SUPFAM" id="SSF49695">
    <property type="entry name" value="gamma-Crystallin-like"/>
    <property type="match status" value="1"/>
</dbReference>
<reference evidence="1 2" key="1">
    <citation type="submission" date="2018-07" db="EMBL/GenBank/DDBJ databases">
        <title>Genomic Encyclopedia of Type Strains, Phase III (KMG-III): the genomes of soil and plant-associated and newly described type strains.</title>
        <authorList>
            <person name="Whitman W."/>
        </authorList>
    </citation>
    <scope>NUCLEOTIDE SEQUENCE [LARGE SCALE GENOMIC DNA]</scope>
    <source>
        <strain evidence="1 2">CECT 7287</strain>
    </source>
</reference>
<evidence type="ECO:0000313" key="2">
    <source>
        <dbReference type="Proteomes" id="UP000256977"/>
    </source>
</evidence>
<evidence type="ECO:0000313" key="1">
    <source>
        <dbReference type="EMBL" id="RED85095.1"/>
    </source>
</evidence>
<proteinExistence type="predicted"/>
<dbReference type="EMBL" id="QRDZ01000005">
    <property type="protein sequence ID" value="RED85095.1"/>
    <property type="molecule type" value="Genomic_DNA"/>
</dbReference>
<dbReference type="InterPro" id="IPR011024">
    <property type="entry name" value="G_crystallin-like"/>
</dbReference>
<accession>A0A3D9KF26</accession>
<keyword evidence="2" id="KW-1185">Reference proteome</keyword>
<dbReference type="Proteomes" id="UP000256977">
    <property type="component" value="Unassembled WGS sequence"/>
</dbReference>